<reference evidence="1" key="1">
    <citation type="submission" date="2018-02" db="EMBL/GenBank/DDBJ databases">
        <title>The genomes of Aspergillus section Nigri reveals drivers in fungal speciation.</title>
        <authorList>
            <consortium name="DOE Joint Genome Institute"/>
            <person name="Vesth T.C."/>
            <person name="Nybo J."/>
            <person name="Theobald S."/>
            <person name="Brandl J."/>
            <person name="Frisvad J.C."/>
            <person name="Nielsen K.F."/>
            <person name="Lyhne E.K."/>
            <person name="Kogle M.E."/>
            <person name="Kuo A."/>
            <person name="Riley R."/>
            <person name="Clum A."/>
            <person name="Nolan M."/>
            <person name="Lipzen A."/>
            <person name="Salamov A."/>
            <person name="Henrissat B."/>
            <person name="Wiebenga A."/>
            <person name="De vries R.P."/>
            <person name="Grigoriev I.V."/>
            <person name="Mortensen U.H."/>
            <person name="Andersen M.R."/>
            <person name="Baker S.E."/>
        </authorList>
    </citation>
    <scope>NUCLEOTIDE SEQUENCE</scope>
    <source>
        <strain evidence="1">CBS 621.78</strain>
    </source>
</reference>
<keyword evidence="2" id="KW-1185">Reference proteome</keyword>
<evidence type="ECO:0000313" key="1">
    <source>
        <dbReference type="EMBL" id="RAH41868.1"/>
    </source>
</evidence>
<organism evidence="1 2">
    <name type="scientific">Aspergillus brunneoviolaceus CBS 621.78</name>
    <dbReference type="NCBI Taxonomy" id="1450534"/>
    <lineage>
        <taxon>Eukaryota</taxon>
        <taxon>Fungi</taxon>
        <taxon>Dikarya</taxon>
        <taxon>Ascomycota</taxon>
        <taxon>Pezizomycotina</taxon>
        <taxon>Eurotiomycetes</taxon>
        <taxon>Eurotiomycetidae</taxon>
        <taxon>Eurotiales</taxon>
        <taxon>Aspergillaceae</taxon>
        <taxon>Aspergillus</taxon>
        <taxon>Aspergillus subgen. Circumdati</taxon>
    </lineage>
</organism>
<evidence type="ECO:0000313" key="2">
    <source>
        <dbReference type="Proteomes" id="UP000249057"/>
    </source>
</evidence>
<protein>
    <submittedName>
        <fullName evidence="1">Uncharacterized protein</fullName>
    </submittedName>
</protein>
<dbReference type="Proteomes" id="UP000249057">
    <property type="component" value="Unassembled WGS sequence"/>
</dbReference>
<sequence>LSITESTFQILLDLYQIDSTFFDLALAFGGKPSSADAGRGVMRTRPRLDGSHDTHYLLTYPEYEPGMPNGPSWTFRQVAVFQRVDPRNSENLWIVLNARPKSKLQQAVEHFAASLAENYNPLVDWYLVPGAILKVYLRNWRIYIADHLGTEVENTVCRKLVYDMHSFDSYDDESQLRDVIKPQSLGDKAASLAARLTVALQTVRQLTRLNELLHSPKPGVPPAVDYHAVADELANHEADLTATLQGLRVLENEVQGIANTLSVAVNLNVNNQMLKLGTESFDDSSTVKSMTLVTLIYLPASFVSSILGMNLFDFDGGEKGSFTISKQFWIFVILAVPLTLLTLASWYVVARQTRKARERKTKQQGDSGAR</sequence>
<dbReference type="EMBL" id="KZ825382">
    <property type="protein sequence ID" value="RAH41868.1"/>
    <property type="molecule type" value="Genomic_DNA"/>
</dbReference>
<accession>A0ACD1FY47</accession>
<feature type="non-terminal residue" evidence="1">
    <location>
        <position position="1"/>
    </location>
</feature>
<name>A0ACD1FY47_9EURO</name>
<gene>
    <name evidence="1" type="ORF">BO95DRAFT_372208</name>
</gene>
<proteinExistence type="predicted"/>